<evidence type="ECO:0000313" key="3">
    <source>
        <dbReference type="EMBL" id="REK72024.1"/>
    </source>
</evidence>
<evidence type="ECO:0000256" key="1">
    <source>
        <dbReference type="SAM" id="Coils"/>
    </source>
</evidence>
<keyword evidence="4" id="KW-1185">Reference proteome</keyword>
<keyword evidence="2" id="KW-1133">Transmembrane helix</keyword>
<reference evidence="3 4" key="1">
    <citation type="submission" date="2018-08" db="EMBL/GenBank/DDBJ databases">
        <title>Paenibacillus sp. M4BSY-1, whole genome shotgun sequence.</title>
        <authorList>
            <person name="Tuo L."/>
        </authorList>
    </citation>
    <scope>NUCLEOTIDE SEQUENCE [LARGE SCALE GENOMIC DNA]</scope>
    <source>
        <strain evidence="3 4">M4BSY-1</strain>
    </source>
</reference>
<organism evidence="3 4">
    <name type="scientific">Paenibacillus paeoniae</name>
    <dbReference type="NCBI Taxonomy" id="2292705"/>
    <lineage>
        <taxon>Bacteria</taxon>
        <taxon>Bacillati</taxon>
        <taxon>Bacillota</taxon>
        <taxon>Bacilli</taxon>
        <taxon>Bacillales</taxon>
        <taxon>Paenibacillaceae</taxon>
        <taxon>Paenibacillus</taxon>
    </lineage>
</organism>
<sequence length="160" mass="18164">MDEWYLDPIFIITAALTLIVLLLFIRVLALGSRLKKLRKQYLAVMEDTGVTNIEEVVVSLKDQLNEQRQYIDQLQSELKNVQTVLPQMKTKLGIHRYNAFSDGGSDLSFSIAIVNEEKDGAVFSGLHSRDSTYVYAKPVEQGESKYPLTPEERKAIQEAK</sequence>
<comment type="caution">
    <text evidence="3">The sequence shown here is derived from an EMBL/GenBank/DDBJ whole genome shotgun (WGS) entry which is preliminary data.</text>
</comment>
<dbReference type="OrthoDB" id="5244042at2"/>
<evidence type="ECO:0000256" key="2">
    <source>
        <dbReference type="SAM" id="Phobius"/>
    </source>
</evidence>
<gene>
    <name evidence="3" type="ORF">DX130_20240</name>
</gene>
<protein>
    <submittedName>
        <fullName evidence="3">DUF4446 family protein</fullName>
    </submittedName>
</protein>
<proteinExistence type="predicted"/>
<keyword evidence="1" id="KW-0175">Coiled coil</keyword>
<feature type="transmembrane region" description="Helical" evidence="2">
    <location>
        <begin position="6"/>
        <end position="29"/>
    </location>
</feature>
<accession>A0A371P7T2</accession>
<dbReference type="InterPro" id="IPR027981">
    <property type="entry name" value="DUF4446"/>
</dbReference>
<dbReference type="Pfam" id="PF14584">
    <property type="entry name" value="DUF4446"/>
    <property type="match status" value="1"/>
</dbReference>
<dbReference type="RefSeq" id="WP_116048445.1">
    <property type="nucleotide sequence ID" value="NZ_QUBQ01000004.1"/>
</dbReference>
<dbReference type="EMBL" id="QUBQ01000004">
    <property type="protein sequence ID" value="REK72024.1"/>
    <property type="molecule type" value="Genomic_DNA"/>
</dbReference>
<dbReference type="Proteomes" id="UP000261905">
    <property type="component" value="Unassembled WGS sequence"/>
</dbReference>
<keyword evidence="2" id="KW-0812">Transmembrane</keyword>
<keyword evidence="2" id="KW-0472">Membrane</keyword>
<feature type="coiled-coil region" evidence="1">
    <location>
        <begin position="57"/>
        <end position="91"/>
    </location>
</feature>
<dbReference type="AlphaFoldDB" id="A0A371P7T2"/>
<name>A0A371P7T2_9BACL</name>
<evidence type="ECO:0000313" key="4">
    <source>
        <dbReference type="Proteomes" id="UP000261905"/>
    </source>
</evidence>